<keyword evidence="3" id="KW-0964">Secreted</keyword>
<evidence type="ECO:0000313" key="6">
    <source>
        <dbReference type="EMBL" id="MER2249825.1"/>
    </source>
</evidence>
<dbReference type="Pfam" id="PF00669">
    <property type="entry name" value="Flagellin_N"/>
    <property type="match status" value="1"/>
</dbReference>
<dbReference type="Proteomes" id="UP001480955">
    <property type="component" value="Unassembled WGS sequence"/>
</dbReference>
<dbReference type="PANTHER" id="PTHR42792">
    <property type="entry name" value="FLAGELLIN"/>
    <property type="match status" value="1"/>
</dbReference>
<gene>
    <name evidence="6" type="ORF">ABS772_07840</name>
</gene>
<comment type="caution">
    <text evidence="6">The sequence shown here is derived from an EMBL/GenBank/DDBJ whole genome shotgun (WGS) entry which is preliminary data.</text>
</comment>
<accession>A0ABV1QKA2</accession>
<dbReference type="PANTHER" id="PTHR42792:SF2">
    <property type="entry name" value="FLAGELLIN"/>
    <property type="match status" value="1"/>
</dbReference>
<dbReference type="InterPro" id="IPR010810">
    <property type="entry name" value="Flagellin_hook_IN_motif"/>
</dbReference>
<dbReference type="SUPFAM" id="SSF64518">
    <property type="entry name" value="Phase 1 flagellin"/>
    <property type="match status" value="2"/>
</dbReference>
<sequence length="459" mass="46525">MDYAVGISGTSRQNLLSLQGTAALSSINQTRLNTGKSVNSALDDPLKFFTAQSLTDRASALTSLLGGMSNGIQTVQAASKGIDTMIDYMKQLQSVVQQAQSNIAQNLPTAASNALASAVEVTAVGGSARDIAMNKTVLGTAAAAASATNNGNLGLPPTTMGTGPNATKVATQASIQLKAGSSTYTFDVDATDKVGDVVAQINKSGIATASVDSQGKLQVTGVGSDPLTIAFGKVNGPGVATPTVDKPGTFVADNANTTKLFGTAAANSTATPIVATAGGSAARSALVSQFNSLRDRINEASQDASFSGVNLLNGDRTTVVFNEKSGAGQAKLDIQGTKTNTTTLGIGVMQDSAAAATGADFSIQNNADLQKATNALSGAIASLKSLSGTLSSNQSIIQTRQDFTKNLTNILKTGADNLTNADMNEEAANSQALQLRQSLGISALSLANQANQGVLQLLR</sequence>
<dbReference type="InterPro" id="IPR001492">
    <property type="entry name" value="Flagellin"/>
</dbReference>
<proteinExistence type="inferred from homology"/>
<comment type="subcellular location">
    <subcellularLocation>
        <location evidence="3">Secreted</location>
    </subcellularLocation>
    <subcellularLocation>
        <location evidence="3">Bacterial flagellum</location>
    </subcellularLocation>
</comment>
<comment type="function">
    <text evidence="3">Flagellin is the subunit protein which polymerizes to form the filaments of bacterial flagella.</text>
</comment>
<evidence type="ECO:0000256" key="2">
    <source>
        <dbReference type="ARBA" id="ARBA00023143"/>
    </source>
</evidence>
<dbReference type="Pfam" id="PF07196">
    <property type="entry name" value="Flagellin_IN"/>
    <property type="match status" value="1"/>
</dbReference>
<keyword evidence="6" id="KW-0966">Cell projection</keyword>
<dbReference type="RefSeq" id="WP_350393520.1">
    <property type="nucleotide sequence ID" value="NZ_JBELQE010000048.1"/>
</dbReference>
<dbReference type="EMBL" id="JBELQE010000048">
    <property type="protein sequence ID" value="MER2249825.1"/>
    <property type="molecule type" value="Genomic_DNA"/>
</dbReference>
<dbReference type="Gene3D" id="1.20.1330.10">
    <property type="entry name" value="f41 fragment of flagellin, N-terminal domain"/>
    <property type="match status" value="1"/>
</dbReference>
<name>A0ABV1QKA2_9HYPH</name>
<dbReference type="Pfam" id="PF00700">
    <property type="entry name" value="Flagellin_C"/>
    <property type="match status" value="1"/>
</dbReference>
<evidence type="ECO:0000259" key="5">
    <source>
        <dbReference type="Pfam" id="PF00700"/>
    </source>
</evidence>
<reference evidence="6 7" key="1">
    <citation type="submission" date="2024-06" db="EMBL/GenBank/DDBJ databases">
        <authorList>
            <person name="Campbell A.G."/>
        </authorList>
    </citation>
    <scope>NUCLEOTIDE SEQUENCE [LARGE SCALE GENOMIC DNA]</scope>
    <source>
        <strain evidence="6 7">EM12</strain>
    </source>
</reference>
<keyword evidence="2 3" id="KW-0975">Bacterial flagellum</keyword>
<keyword evidence="6" id="KW-0282">Flagellum</keyword>
<evidence type="ECO:0000256" key="1">
    <source>
        <dbReference type="ARBA" id="ARBA00005709"/>
    </source>
</evidence>
<dbReference type="InterPro" id="IPR001029">
    <property type="entry name" value="Flagellin_N"/>
</dbReference>
<evidence type="ECO:0000313" key="7">
    <source>
        <dbReference type="Proteomes" id="UP001480955"/>
    </source>
</evidence>
<keyword evidence="6" id="KW-0969">Cilium</keyword>
<keyword evidence="7" id="KW-1185">Reference proteome</keyword>
<evidence type="ECO:0000256" key="3">
    <source>
        <dbReference type="RuleBase" id="RU362073"/>
    </source>
</evidence>
<comment type="similarity">
    <text evidence="1 3">Belongs to the bacterial flagellin family.</text>
</comment>
<protein>
    <recommendedName>
        <fullName evidence="3">Flagellin</fullName>
    </recommendedName>
</protein>
<feature type="domain" description="Flagellin C-terminal" evidence="5">
    <location>
        <begin position="375"/>
        <end position="458"/>
    </location>
</feature>
<evidence type="ECO:0000259" key="4">
    <source>
        <dbReference type="Pfam" id="PF00669"/>
    </source>
</evidence>
<dbReference type="InterPro" id="IPR046358">
    <property type="entry name" value="Flagellin_C"/>
</dbReference>
<organism evidence="6 7">
    <name type="scientific">Methylorubrum podarium</name>
    <dbReference type="NCBI Taxonomy" id="200476"/>
    <lineage>
        <taxon>Bacteria</taxon>
        <taxon>Pseudomonadati</taxon>
        <taxon>Pseudomonadota</taxon>
        <taxon>Alphaproteobacteria</taxon>
        <taxon>Hyphomicrobiales</taxon>
        <taxon>Methylobacteriaceae</taxon>
        <taxon>Methylorubrum</taxon>
    </lineage>
</organism>
<feature type="domain" description="Flagellin N-terminal" evidence="4">
    <location>
        <begin position="15"/>
        <end position="107"/>
    </location>
</feature>